<dbReference type="InterPro" id="IPR000626">
    <property type="entry name" value="Ubiquitin-like_dom"/>
</dbReference>
<accession>A0ABQ8E2D6</accession>
<keyword evidence="3" id="KW-1185">Reference proteome</keyword>
<reference evidence="2 3" key="1">
    <citation type="submission" date="2021-05" db="EMBL/GenBank/DDBJ databases">
        <title>Genome Assembly of Synthetic Allotetraploid Brassica napus Reveals Homoeologous Exchanges between Subgenomes.</title>
        <authorList>
            <person name="Davis J.T."/>
        </authorList>
    </citation>
    <scope>NUCLEOTIDE SEQUENCE [LARGE SCALE GENOMIC DNA]</scope>
    <source>
        <strain evidence="3">cv. Da-Ae</strain>
        <tissue evidence="2">Seedling</tissue>
    </source>
</reference>
<dbReference type="InterPro" id="IPR029071">
    <property type="entry name" value="Ubiquitin-like_domsf"/>
</dbReference>
<evidence type="ECO:0000313" key="2">
    <source>
        <dbReference type="EMBL" id="KAH0935628.1"/>
    </source>
</evidence>
<organism evidence="2 3">
    <name type="scientific">Brassica napus</name>
    <name type="common">Rape</name>
    <dbReference type="NCBI Taxonomy" id="3708"/>
    <lineage>
        <taxon>Eukaryota</taxon>
        <taxon>Viridiplantae</taxon>
        <taxon>Streptophyta</taxon>
        <taxon>Embryophyta</taxon>
        <taxon>Tracheophyta</taxon>
        <taxon>Spermatophyta</taxon>
        <taxon>Magnoliopsida</taxon>
        <taxon>eudicotyledons</taxon>
        <taxon>Gunneridae</taxon>
        <taxon>Pentapetalae</taxon>
        <taxon>rosids</taxon>
        <taxon>malvids</taxon>
        <taxon>Brassicales</taxon>
        <taxon>Brassicaceae</taxon>
        <taxon>Brassiceae</taxon>
        <taxon>Brassica</taxon>
    </lineage>
</organism>
<name>A0ABQ8E2D6_BRANA</name>
<dbReference type="EMBL" id="JAGKQM010000003">
    <property type="protein sequence ID" value="KAH0935628.1"/>
    <property type="molecule type" value="Genomic_DNA"/>
</dbReference>
<proteinExistence type="predicted"/>
<gene>
    <name evidence="2" type="ORF">HID58_012745</name>
</gene>
<dbReference type="Pfam" id="PF13966">
    <property type="entry name" value="zf-RVT"/>
    <property type="match status" value="1"/>
</dbReference>
<dbReference type="SUPFAM" id="SSF54236">
    <property type="entry name" value="Ubiquitin-like"/>
    <property type="match status" value="1"/>
</dbReference>
<evidence type="ECO:0000313" key="3">
    <source>
        <dbReference type="Proteomes" id="UP000824890"/>
    </source>
</evidence>
<dbReference type="CDD" id="cd16116">
    <property type="entry name" value="Ubl_Smt3_like"/>
    <property type="match status" value="1"/>
</dbReference>
<feature type="domain" description="Ubiquitin-like" evidence="1">
    <location>
        <begin position="326"/>
        <end position="403"/>
    </location>
</feature>
<dbReference type="InterPro" id="IPR026960">
    <property type="entry name" value="RVT-Znf"/>
</dbReference>
<dbReference type="PROSITE" id="PS50053">
    <property type="entry name" value="UBIQUITIN_2"/>
    <property type="match status" value="1"/>
</dbReference>
<dbReference type="InterPro" id="IPR022617">
    <property type="entry name" value="Rad60/SUMO-like_dom"/>
</dbReference>
<dbReference type="SMART" id="SM00213">
    <property type="entry name" value="UBQ"/>
    <property type="match status" value="1"/>
</dbReference>
<feature type="non-terminal residue" evidence="2">
    <location>
        <position position="1"/>
    </location>
</feature>
<evidence type="ECO:0000259" key="1">
    <source>
        <dbReference type="PROSITE" id="PS50053"/>
    </source>
</evidence>
<dbReference type="Pfam" id="PF11976">
    <property type="entry name" value="Rad60-SLD"/>
    <property type="match status" value="1"/>
</dbReference>
<sequence>KHTWMTNKLISLRDIAYPWIKALLGNGERTYFWSSNCPPFGRIKDFLRGEASASLGIHRDSTLAELWELDHWVLPAARSENQVKIFSHLTSLSITNQPDQLLWSPNNLPSEKYSTKLIYNLIRTAAPAVPWHKEVWFSGGIPKHKFLTWLMTLNRCPTKDRMLQWGIQIDGGCVLCQTQIEYRNHLFFHCRYSWDVWSSLASRCSFSPSPDWDATLTTLHNYRRTRPWRKLLLLSWQAAIYLLWSERNQRLHRNRFRSSDSLLLEIDKLIRLRIASFRLSNLWPLGSIREKNPCYNKIFQWEELKKVKGRMSATQEEDKKPGDGGAHINLKVKGQDGNEVFFRIKRSTQLKKLMNAYCDRQSVDMTAIAFLFDGRRLRAEQTPDELDMEDGDEIDAMLHQTGGGVALA</sequence>
<comment type="caution">
    <text evidence="2">The sequence shown here is derived from an EMBL/GenBank/DDBJ whole genome shotgun (WGS) entry which is preliminary data.</text>
</comment>
<dbReference type="PANTHER" id="PTHR10562">
    <property type="entry name" value="SMALL UBIQUITIN-RELATED MODIFIER"/>
    <property type="match status" value="1"/>
</dbReference>
<dbReference type="Proteomes" id="UP000824890">
    <property type="component" value="Unassembled WGS sequence"/>
</dbReference>
<dbReference type="Gene3D" id="3.10.20.90">
    <property type="entry name" value="Phosphatidylinositol 3-kinase Catalytic Subunit, Chain A, domain 1"/>
    <property type="match status" value="1"/>
</dbReference>
<protein>
    <recommendedName>
        <fullName evidence="1">Ubiquitin-like domain-containing protein</fullName>
    </recommendedName>
</protein>